<evidence type="ECO:0000313" key="8">
    <source>
        <dbReference type="EMBL" id="CAL60782.1"/>
    </source>
</evidence>
<dbReference type="GO" id="GO:0007165">
    <property type="term" value="P:signal transduction"/>
    <property type="evidence" value="ECO:0007669"/>
    <property type="project" value="UniProtKB-KW"/>
</dbReference>
<accession>A4G2P5</accession>
<comment type="subcellular location">
    <subcellularLocation>
        <location evidence="1">Membrane</location>
    </subcellularLocation>
</comment>
<evidence type="ECO:0000259" key="6">
    <source>
        <dbReference type="PROSITE" id="PS50111"/>
    </source>
</evidence>
<dbReference type="CDD" id="cd11386">
    <property type="entry name" value="MCP_signal"/>
    <property type="match status" value="1"/>
</dbReference>
<dbReference type="SMART" id="SM00283">
    <property type="entry name" value="MA"/>
    <property type="match status" value="1"/>
</dbReference>
<dbReference type="FunFam" id="1.10.287.950:FF:000001">
    <property type="entry name" value="Methyl-accepting chemotaxis sensory transducer"/>
    <property type="match status" value="1"/>
</dbReference>
<dbReference type="AlphaFoldDB" id="A4G2P5"/>
<evidence type="ECO:0000313" key="9">
    <source>
        <dbReference type="Proteomes" id="UP000006697"/>
    </source>
</evidence>
<sequence length="700" mass="75013">MGSIKMKNILLAPAVKLMQGLRLLPKFIVLTLIFMTPLVLATLLLLGELDKSIAFTKQERLGIQHVRKVQEIIRLTQQHRSYQHMFIMGNASAEQQAQGLQKNINEQIALFDAMRKEEPALYAGDAWTAIQKNWTALQEKLATVKDRKTYNEQTELIAQLARFNTMIADRTNLTHDPETASYYLAELFIGDFPQITEGLSEVAGRGAAYIDSGLMEANEEVLLGSTVLLTQRDLSGIPGKIETLLHHSPALKPQMTSVLAAVPLAVGYLDRAKNEVLSSVDQTSGNQFAEAGNAAIDGLYAAAATSANLLDQLLLARMESDAFHRSMIMLAICLTMAIAAYFLLGFYVSFSTEVRRLGAAVMRTASGDLSRKITSGGKDEIAQLLNAFGNMSDGLTRLVTQVRLGSDTIAQASNEIATGNLNLSTRTEEQASSLEQTSAAMEELTSTVKQNAAHAQQANRLAKTASGIAEQGGSAVSQVVDTMQAIQQSSREISDIIGVVDSIAFQTNILALNAAVEAARAGEQGRGFAVVAAEVRNLAQRSAVAAKEIKVLIAASVEKVEAGSKQVNAAGKTMDQIVQSITHVTTIMAEITAASAEQQSGIEHINQALGQMDGITQQNAALVEEAAAAAESMHEQTLALSATVAVFKLANDEHGPEKPALQSAHNNVKILPRRSASIAHDAQTAMLPEHPQLAVANGSR</sequence>
<dbReference type="Pfam" id="PF00672">
    <property type="entry name" value="HAMP"/>
    <property type="match status" value="1"/>
</dbReference>
<dbReference type="Proteomes" id="UP000006697">
    <property type="component" value="Chromosome"/>
</dbReference>
<dbReference type="CDD" id="cd06225">
    <property type="entry name" value="HAMP"/>
    <property type="match status" value="1"/>
</dbReference>
<keyword evidence="4" id="KW-0807">Transducer</keyword>
<dbReference type="PANTHER" id="PTHR43531">
    <property type="entry name" value="PROTEIN ICFG"/>
    <property type="match status" value="1"/>
</dbReference>
<dbReference type="InterPro" id="IPR004090">
    <property type="entry name" value="Chemotax_Me-accpt_rcpt"/>
</dbReference>
<keyword evidence="2" id="KW-0488">Methylation</keyword>
<dbReference type="PANTHER" id="PTHR43531:SF14">
    <property type="entry name" value="METHYL-ACCEPTING CHEMOTAXIS PROTEIN I-RELATED"/>
    <property type="match status" value="1"/>
</dbReference>
<dbReference type="PROSITE" id="PS50885">
    <property type="entry name" value="HAMP"/>
    <property type="match status" value="1"/>
</dbReference>
<dbReference type="SMART" id="SM00304">
    <property type="entry name" value="HAMP"/>
    <property type="match status" value="1"/>
</dbReference>
<evidence type="ECO:0000256" key="1">
    <source>
        <dbReference type="ARBA" id="ARBA00004370"/>
    </source>
</evidence>
<evidence type="ECO:0000256" key="5">
    <source>
        <dbReference type="SAM" id="Phobius"/>
    </source>
</evidence>
<evidence type="ECO:0000256" key="3">
    <source>
        <dbReference type="ARBA" id="ARBA00029447"/>
    </source>
</evidence>
<feature type="domain" description="Methyl-accepting transducer" evidence="6">
    <location>
        <begin position="405"/>
        <end position="634"/>
    </location>
</feature>
<dbReference type="HOGENOM" id="CLU_000445_107_22_4"/>
<dbReference type="Gene3D" id="1.10.287.950">
    <property type="entry name" value="Methyl-accepting chemotaxis protein"/>
    <property type="match status" value="1"/>
</dbReference>
<evidence type="ECO:0000256" key="4">
    <source>
        <dbReference type="PROSITE-ProRule" id="PRU00284"/>
    </source>
</evidence>
<reference evidence="8 9" key="1">
    <citation type="journal article" date="2007" name="PLoS Genet.">
        <title>A tale of two oxidation states: bacterial colonization of arsenic-rich environments.</title>
        <authorList>
            <person name="Muller D."/>
            <person name="Medigue C."/>
            <person name="Koechler S."/>
            <person name="Barbe V."/>
            <person name="Barakat M."/>
            <person name="Talla E."/>
            <person name="Bonnefoy V."/>
            <person name="Krin E."/>
            <person name="Arsene-Ploetze F."/>
            <person name="Carapito C."/>
            <person name="Chandler M."/>
            <person name="Cournoyer B."/>
            <person name="Cruveiller S."/>
            <person name="Dossat C."/>
            <person name="Duval S."/>
            <person name="Heymann M."/>
            <person name="Leize E."/>
            <person name="Lieutaud A."/>
            <person name="Lievremont D."/>
            <person name="Makita Y."/>
            <person name="Mangenot S."/>
            <person name="Nitschke W."/>
            <person name="Ortet P."/>
            <person name="Perdrial N."/>
            <person name="Schoepp B."/>
            <person name="Siguier N."/>
            <person name="Simeonova D.D."/>
            <person name="Rouy Z."/>
            <person name="Segurens B."/>
            <person name="Turlin E."/>
            <person name="Vallenet D."/>
            <person name="Van Dorsselaer A."/>
            <person name="Weiss S."/>
            <person name="Weissenbach J."/>
            <person name="Lett M.C."/>
            <person name="Danchin A."/>
            <person name="Bertin P.N."/>
        </authorList>
    </citation>
    <scope>NUCLEOTIDE SEQUENCE [LARGE SCALE GENOMIC DNA]</scope>
    <source>
        <strain evidence="9">ULPAs1</strain>
    </source>
</reference>
<feature type="transmembrane region" description="Helical" evidence="5">
    <location>
        <begin position="27"/>
        <end position="47"/>
    </location>
</feature>
<dbReference type="SUPFAM" id="SSF58104">
    <property type="entry name" value="Methyl-accepting chemotaxis protein (MCP) signaling domain"/>
    <property type="match status" value="1"/>
</dbReference>
<organism evidence="8 9">
    <name type="scientific">Herminiimonas arsenicoxydans</name>
    <dbReference type="NCBI Taxonomy" id="204773"/>
    <lineage>
        <taxon>Bacteria</taxon>
        <taxon>Pseudomonadati</taxon>
        <taxon>Pseudomonadota</taxon>
        <taxon>Betaproteobacteria</taxon>
        <taxon>Burkholderiales</taxon>
        <taxon>Oxalobacteraceae</taxon>
        <taxon>Herminiimonas</taxon>
    </lineage>
</organism>
<protein>
    <submittedName>
        <fullName evidence="8">Methyl-accepting chemotaxis protein</fullName>
    </submittedName>
</protein>
<dbReference type="Pfam" id="PF00015">
    <property type="entry name" value="MCPsignal"/>
    <property type="match status" value="1"/>
</dbReference>
<evidence type="ECO:0000259" key="7">
    <source>
        <dbReference type="PROSITE" id="PS50885"/>
    </source>
</evidence>
<dbReference type="GO" id="GO:0005886">
    <property type="term" value="C:plasma membrane"/>
    <property type="evidence" value="ECO:0007669"/>
    <property type="project" value="TreeGrafter"/>
</dbReference>
<dbReference type="InterPro" id="IPR003660">
    <property type="entry name" value="HAMP_dom"/>
</dbReference>
<gene>
    <name evidence="8" type="ordered locus">HEAR0581</name>
</gene>
<dbReference type="InterPro" id="IPR004089">
    <property type="entry name" value="MCPsignal_dom"/>
</dbReference>
<evidence type="ECO:0000256" key="2">
    <source>
        <dbReference type="ARBA" id="ARBA00022481"/>
    </source>
</evidence>
<dbReference type="eggNOG" id="COG0840">
    <property type="taxonomic scope" value="Bacteria"/>
</dbReference>
<dbReference type="GO" id="GO:0004888">
    <property type="term" value="F:transmembrane signaling receptor activity"/>
    <property type="evidence" value="ECO:0007669"/>
    <property type="project" value="InterPro"/>
</dbReference>
<dbReference type="GO" id="GO:0006935">
    <property type="term" value="P:chemotaxis"/>
    <property type="evidence" value="ECO:0007669"/>
    <property type="project" value="InterPro"/>
</dbReference>
<dbReference type="InterPro" id="IPR051310">
    <property type="entry name" value="MCP_chemotaxis"/>
</dbReference>
<dbReference type="STRING" id="204773.HEAR0581"/>
<keyword evidence="9" id="KW-1185">Reference proteome</keyword>
<keyword evidence="5" id="KW-1133">Transmembrane helix</keyword>
<dbReference type="EMBL" id="CU207211">
    <property type="protein sequence ID" value="CAL60782.1"/>
    <property type="molecule type" value="Genomic_DNA"/>
</dbReference>
<proteinExistence type="inferred from homology"/>
<name>A4G2P5_HERAR</name>
<keyword evidence="5" id="KW-0812">Transmembrane</keyword>
<dbReference type="KEGG" id="har:HEAR0581"/>
<dbReference type="PRINTS" id="PR00260">
    <property type="entry name" value="CHEMTRNSDUCR"/>
</dbReference>
<dbReference type="PROSITE" id="PS50111">
    <property type="entry name" value="CHEMOTAXIS_TRANSDUC_2"/>
    <property type="match status" value="1"/>
</dbReference>
<feature type="transmembrane region" description="Helical" evidence="5">
    <location>
        <begin position="327"/>
        <end position="348"/>
    </location>
</feature>
<comment type="similarity">
    <text evidence="3">Belongs to the methyl-accepting chemotaxis (MCP) protein family.</text>
</comment>
<keyword evidence="5" id="KW-0472">Membrane</keyword>
<feature type="domain" description="HAMP" evidence="7">
    <location>
        <begin position="354"/>
        <end position="400"/>
    </location>
</feature>